<evidence type="ECO:0000313" key="7">
    <source>
        <dbReference type="EMBL" id="RDL34345.1"/>
    </source>
</evidence>
<evidence type="ECO:0000256" key="1">
    <source>
        <dbReference type="ARBA" id="ARBA00022723"/>
    </source>
</evidence>
<dbReference type="RefSeq" id="XP_031867327.1">
    <property type="nucleotide sequence ID" value="XM_032016096.1"/>
</dbReference>
<keyword evidence="3 5" id="KW-0342">GTP-binding</keyword>
<feature type="binding site" evidence="5">
    <location>
        <begin position="52"/>
        <end position="57"/>
    </location>
    <ligand>
        <name>GTP</name>
        <dbReference type="ChEBI" id="CHEBI:37565"/>
    </ligand>
</feature>
<feature type="binding site" evidence="5">
    <location>
        <begin position="188"/>
        <end position="194"/>
    </location>
    <ligand>
        <name>GTP</name>
        <dbReference type="ChEBI" id="CHEBI:37565"/>
    </ligand>
</feature>
<dbReference type="CDD" id="cd00066">
    <property type="entry name" value="G-alpha"/>
    <property type="match status" value="1"/>
</dbReference>
<sequence length="368" mass="42839">MRLKLKTFWASFHPRKGKEVQEKAETKVIQERETLDEEDSVDVKLLLLGSGESGKTTFAQQIHLIHQGGYEKQARQNFRYKIFYHLNREIYWILQAMSPLETVFENDDNHRLLEMFDLYSTKIFNFDWDLNQPMSFEYFHAIKSLLSDKGFQLAILKSRQYTLDGLYFLTDLDRLAGVDYLPTDQDILHAYTVTSGINQNTINFGNFVYNVVETGGARSERKKLSYVCDNVDVIIFFIPLSAYNLTLREDRAENSIVDALAFFGSIVNSKRFVNTTFVLFFNKLDLFQQKLVWGIPIKKYFPDYHGKNTDVHNALEFFIEKFRKVVDNPAKELHIHIGQATDTDTARNIMASIQDLMIEPNLSKLKAF</sequence>
<dbReference type="Proteomes" id="UP000254866">
    <property type="component" value="Unassembled WGS sequence"/>
</dbReference>
<dbReference type="Gene3D" id="1.10.400.10">
    <property type="entry name" value="GI Alpha 1, domain 2-like"/>
    <property type="match status" value="1"/>
</dbReference>
<name>A0A370TGN0_9HELO</name>
<evidence type="ECO:0000256" key="2">
    <source>
        <dbReference type="ARBA" id="ARBA00022741"/>
    </source>
</evidence>
<keyword evidence="4" id="KW-0807">Transducer</keyword>
<dbReference type="SUPFAM" id="SSF47895">
    <property type="entry name" value="Transducin (alpha subunit), insertion domain"/>
    <property type="match status" value="1"/>
</dbReference>
<dbReference type="Pfam" id="PF00503">
    <property type="entry name" value="G-alpha"/>
    <property type="match status" value="1"/>
</dbReference>
<dbReference type="GO" id="GO:0005737">
    <property type="term" value="C:cytoplasm"/>
    <property type="evidence" value="ECO:0007669"/>
    <property type="project" value="TreeGrafter"/>
</dbReference>
<dbReference type="STRING" id="2656787.A0A370TGN0"/>
<dbReference type="SUPFAM" id="SSF52540">
    <property type="entry name" value="P-loop containing nucleoside triphosphate hydrolases"/>
    <property type="match status" value="1"/>
</dbReference>
<dbReference type="InterPro" id="IPR027417">
    <property type="entry name" value="P-loop_NTPase"/>
</dbReference>
<evidence type="ECO:0000256" key="5">
    <source>
        <dbReference type="PIRSR" id="PIRSR601019-1"/>
    </source>
</evidence>
<accession>A0A370TGN0</accession>
<keyword evidence="6" id="KW-0460">Magnesium</keyword>
<gene>
    <name evidence="7" type="ORF">BP5553_07473</name>
</gene>
<dbReference type="Gene3D" id="3.40.50.300">
    <property type="entry name" value="P-loop containing nucleotide triphosphate hydrolases"/>
    <property type="match status" value="1"/>
</dbReference>
<dbReference type="PROSITE" id="PS51882">
    <property type="entry name" value="G_ALPHA"/>
    <property type="match status" value="1"/>
</dbReference>
<dbReference type="AlphaFoldDB" id="A0A370TGN0"/>
<dbReference type="GO" id="GO:0005525">
    <property type="term" value="F:GTP binding"/>
    <property type="evidence" value="ECO:0007669"/>
    <property type="project" value="UniProtKB-KW"/>
</dbReference>
<evidence type="ECO:0000256" key="4">
    <source>
        <dbReference type="ARBA" id="ARBA00023224"/>
    </source>
</evidence>
<evidence type="ECO:0000256" key="3">
    <source>
        <dbReference type="ARBA" id="ARBA00023134"/>
    </source>
</evidence>
<reference evidence="7 8" key="1">
    <citation type="journal article" date="2018" name="IMA Fungus">
        <title>IMA Genome-F 9: Draft genome sequence of Annulohypoxylon stygium, Aspergillus mulundensis, Berkeleyomyces basicola (syn. Thielaviopsis basicola), Ceratocystis smalleyi, two Cercospora beticola strains, Coleophoma cylindrospora, Fusarium fracticaudum, Phialophora cf. hyalina, and Morchella septimelata.</title>
        <authorList>
            <person name="Wingfield B.D."/>
            <person name="Bills G.F."/>
            <person name="Dong Y."/>
            <person name="Huang W."/>
            <person name="Nel W.J."/>
            <person name="Swalarsk-Parry B.S."/>
            <person name="Vaghefi N."/>
            <person name="Wilken P.M."/>
            <person name="An Z."/>
            <person name="de Beer Z.W."/>
            <person name="De Vos L."/>
            <person name="Chen L."/>
            <person name="Duong T.A."/>
            <person name="Gao Y."/>
            <person name="Hammerbacher A."/>
            <person name="Kikkert J.R."/>
            <person name="Li Y."/>
            <person name="Li H."/>
            <person name="Li K."/>
            <person name="Li Q."/>
            <person name="Liu X."/>
            <person name="Ma X."/>
            <person name="Naidoo K."/>
            <person name="Pethybridge S.J."/>
            <person name="Sun J."/>
            <person name="Steenkamp E.T."/>
            <person name="van der Nest M.A."/>
            <person name="van Wyk S."/>
            <person name="Wingfield M.J."/>
            <person name="Xiong C."/>
            <person name="Yue Q."/>
            <person name="Zhang X."/>
        </authorList>
    </citation>
    <scope>NUCLEOTIDE SEQUENCE [LARGE SCALE GENOMIC DNA]</scope>
    <source>
        <strain evidence="7 8">BP 5553</strain>
    </source>
</reference>
<comment type="caution">
    <text evidence="7">The sequence shown here is derived from an EMBL/GenBank/DDBJ whole genome shotgun (WGS) entry which is preliminary data.</text>
</comment>
<dbReference type="FunFam" id="3.40.50.300:FF:000692">
    <property type="entry name" value="Guanine nucleotide-binding protein subunit alpha"/>
    <property type="match status" value="1"/>
</dbReference>
<dbReference type="GO" id="GO:0001664">
    <property type="term" value="F:G protein-coupled receptor binding"/>
    <property type="evidence" value="ECO:0007669"/>
    <property type="project" value="TreeGrafter"/>
</dbReference>
<dbReference type="PANTHER" id="PTHR10218:SF242">
    <property type="entry name" value="GUANINE NUCLEOTIDE-BINDING PROTEIN ALPHA-1 SUBUNIT"/>
    <property type="match status" value="1"/>
</dbReference>
<dbReference type="PANTHER" id="PTHR10218">
    <property type="entry name" value="GTP-BINDING PROTEIN ALPHA SUBUNIT"/>
    <property type="match status" value="1"/>
</dbReference>
<dbReference type="GO" id="GO:0005834">
    <property type="term" value="C:heterotrimeric G-protein complex"/>
    <property type="evidence" value="ECO:0007669"/>
    <property type="project" value="TreeGrafter"/>
</dbReference>
<evidence type="ECO:0000256" key="6">
    <source>
        <dbReference type="PIRSR" id="PIRSR601019-2"/>
    </source>
</evidence>
<proteinExistence type="predicted"/>
<protein>
    <recommendedName>
        <fullName evidence="9">P-loop containing nucleoside triphosphate hydrolase</fullName>
    </recommendedName>
</protein>
<evidence type="ECO:0008006" key="9">
    <source>
        <dbReference type="Google" id="ProtNLM"/>
    </source>
</evidence>
<dbReference type="InterPro" id="IPR001019">
    <property type="entry name" value="Gprotein_alpha_su"/>
</dbReference>
<dbReference type="InterPro" id="IPR011025">
    <property type="entry name" value="GproteinA_insert"/>
</dbReference>
<keyword evidence="2 5" id="KW-0547">Nucleotide-binding</keyword>
<dbReference type="GeneID" id="43600322"/>
<evidence type="ECO:0000313" key="8">
    <source>
        <dbReference type="Proteomes" id="UP000254866"/>
    </source>
</evidence>
<dbReference type="EMBL" id="NPIC01000007">
    <property type="protein sequence ID" value="RDL34345.1"/>
    <property type="molecule type" value="Genomic_DNA"/>
</dbReference>
<feature type="binding site" evidence="5">
    <location>
        <position position="340"/>
    </location>
    <ligand>
        <name>GTP</name>
        <dbReference type="ChEBI" id="CHEBI:37565"/>
    </ligand>
</feature>
<dbReference type="GO" id="GO:0007186">
    <property type="term" value="P:G protein-coupled receptor signaling pathway"/>
    <property type="evidence" value="ECO:0007669"/>
    <property type="project" value="InterPro"/>
</dbReference>
<dbReference type="GO" id="GO:0031683">
    <property type="term" value="F:G-protein beta/gamma-subunit complex binding"/>
    <property type="evidence" value="ECO:0007669"/>
    <property type="project" value="InterPro"/>
</dbReference>
<dbReference type="SMART" id="SM00275">
    <property type="entry name" value="G_alpha"/>
    <property type="match status" value="1"/>
</dbReference>
<feature type="binding site" evidence="6">
    <location>
        <position position="56"/>
    </location>
    <ligand>
        <name>Mg(2+)</name>
        <dbReference type="ChEBI" id="CHEBI:18420"/>
    </ligand>
</feature>
<feature type="binding site" evidence="6">
    <location>
        <position position="194"/>
    </location>
    <ligand>
        <name>Mg(2+)</name>
        <dbReference type="ChEBI" id="CHEBI:18420"/>
    </ligand>
</feature>
<dbReference type="GO" id="GO:0046872">
    <property type="term" value="F:metal ion binding"/>
    <property type="evidence" value="ECO:0007669"/>
    <property type="project" value="UniProtKB-KW"/>
</dbReference>
<organism evidence="7 8">
    <name type="scientific">Venustampulla echinocandica</name>
    <dbReference type="NCBI Taxonomy" id="2656787"/>
    <lineage>
        <taxon>Eukaryota</taxon>
        <taxon>Fungi</taxon>
        <taxon>Dikarya</taxon>
        <taxon>Ascomycota</taxon>
        <taxon>Pezizomycotina</taxon>
        <taxon>Leotiomycetes</taxon>
        <taxon>Helotiales</taxon>
        <taxon>Pleuroascaceae</taxon>
        <taxon>Venustampulla</taxon>
    </lineage>
</organism>
<dbReference type="GO" id="GO:0003924">
    <property type="term" value="F:GTPase activity"/>
    <property type="evidence" value="ECO:0007669"/>
    <property type="project" value="InterPro"/>
</dbReference>
<keyword evidence="8" id="KW-1185">Reference proteome</keyword>
<dbReference type="OrthoDB" id="5817230at2759"/>
<keyword evidence="1 6" id="KW-0479">Metal-binding</keyword>
<feature type="binding site" evidence="5">
    <location>
        <begin position="282"/>
        <end position="285"/>
    </location>
    <ligand>
        <name>GTP</name>
        <dbReference type="ChEBI" id="CHEBI:37565"/>
    </ligand>
</feature>
<dbReference type="GO" id="GO:0000750">
    <property type="term" value="P:pheromone-dependent signal transduction involved in conjugation with cellular fusion"/>
    <property type="evidence" value="ECO:0007669"/>
    <property type="project" value="TreeGrafter"/>
</dbReference>
<dbReference type="PRINTS" id="PR00318">
    <property type="entry name" value="GPROTEINA"/>
</dbReference>